<sequence>MAVTDLAPAAKSRTTNAEPLARRLRWLEDVLDTLAAWEDADDFLILPEPLAGQQTLHAVRRVQDGLVTGRPVRNADVHLLRRALHVLRDGAADGDENLAEALRVHAPLGRSPVHPLAELLGDLTDLGALADLSALSDFAAVEPALTRSAA</sequence>
<dbReference type="RefSeq" id="WP_092651993.1">
    <property type="nucleotide sequence ID" value="NZ_LT629732.1"/>
</dbReference>
<accession>A0A1H1PEY4</accession>
<evidence type="ECO:0000313" key="2">
    <source>
        <dbReference type="Proteomes" id="UP000198983"/>
    </source>
</evidence>
<organism evidence="1 2">
    <name type="scientific">Actinopolymorpha singaporensis</name>
    <dbReference type="NCBI Taxonomy" id="117157"/>
    <lineage>
        <taxon>Bacteria</taxon>
        <taxon>Bacillati</taxon>
        <taxon>Actinomycetota</taxon>
        <taxon>Actinomycetes</taxon>
        <taxon>Propionibacteriales</taxon>
        <taxon>Actinopolymorphaceae</taxon>
        <taxon>Actinopolymorpha</taxon>
    </lineage>
</organism>
<evidence type="ECO:0000313" key="1">
    <source>
        <dbReference type="EMBL" id="SDS09575.1"/>
    </source>
</evidence>
<dbReference type="AlphaFoldDB" id="A0A1H1PEY4"/>
<reference evidence="1 2" key="1">
    <citation type="submission" date="2016-10" db="EMBL/GenBank/DDBJ databases">
        <authorList>
            <person name="de Groot N.N."/>
        </authorList>
    </citation>
    <scope>NUCLEOTIDE SEQUENCE [LARGE SCALE GENOMIC DNA]</scope>
    <source>
        <strain evidence="1 2">DSM 22024</strain>
    </source>
</reference>
<protein>
    <submittedName>
        <fullName evidence="1">Uncharacterized protein</fullName>
    </submittedName>
</protein>
<dbReference type="EMBL" id="LT629732">
    <property type="protein sequence ID" value="SDS09575.1"/>
    <property type="molecule type" value="Genomic_DNA"/>
</dbReference>
<gene>
    <name evidence="1" type="ORF">SAMN04489717_1610</name>
</gene>
<name>A0A1H1PEY4_9ACTN</name>
<dbReference type="Proteomes" id="UP000198983">
    <property type="component" value="Chromosome I"/>
</dbReference>
<keyword evidence="2" id="KW-1185">Reference proteome</keyword>
<proteinExistence type="predicted"/>